<dbReference type="Pfam" id="PF02368">
    <property type="entry name" value="Big_2"/>
    <property type="match status" value="1"/>
</dbReference>
<evidence type="ECO:0000313" key="4">
    <source>
        <dbReference type="Proteomes" id="UP000271031"/>
    </source>
</evidence>
<gene>
    <name evidence="3" type="ORF">EDM56_07270</name>
</gene>
<dbReference type="InterPro" id="IPR003343">
    <property type="entry name" value="Big_2"/>
</dbReference>
<protein>
    <submittedName>
        <fullName evidence="3">Ig domain-containing protein</fullName>
    </submittedName>
</protein>
<name>A0A3M8DQ97_9BACL</name>
<evidence type="ECO:0000313" key="3">
    <source>
        <dbReference type="EMBL" id="RNB90308.1"/>
    </source>
</evidence>
<feature type="domain" description="BIG2" evidence="2">
    <location>
        <begin position="319"/>
        <end position="397"/>
    </location>
</feature>
<dbReference type="RefSeq" id="WP_122917236.1">
    <property type="nucleotide sequence ID" value="NZ_RHHQ01000007.1"/>
</dbReference>
<dbReference type="SUPFAM" id="SSF49373">
    <property type="entry name" value="Invasin/intimin cell-adhesion fragments"/>
    <property type="match status" value="2"/>
</dbReference>
<feature type="signal peptide" evidence="1">
    <location>
        <begin position="1"/>
        <end position="24"/>
    </location>
</feature>
<sequence>MKAIKMTFLAILLVALGFTQIGFAQTSAAGEDGTGQQQEVGTPVTGISLSKSGLTLNVGDVGSLTATITPADAVNQAVKWASTDESIASVVTSDQSDNLTVSVKAKAAGEAFITATTVDGAYTAISVVKVTSPAEKRLDKLSLNEKSMTLLAGDSKQLKLTAEYKDRSKEDVTAKAEWVAIPKAVVEVNNGQVTAKGQGQAWIIASYGGEFVKLEVKVVAERELKKLVAKQDRVKLAVGETKAVQLTATYTDGTTEDVTAKADWKSSDDTRLQVKAGQLTAIAAGNPLALASYGGQTAFIRVEIKAEAEKQLSKIEIRDESGKRKTKVELKSGQTATIKVVAIYNDKTETDITQDATYTNSKKTIADFANATITAKEKGVTTITASYSGKRAQVTVQVKK</sequence>
<feature type="domain" description="BIG2" evidence="2">
    <location>
        <begin position="43"/>
        <end position="124"/>
    </location>
</feature>
<organism evidence="3 4">
    <name type="scientific">Brevibacillus fluminis</name>
    <dbReference type="NCBI Taxonomy" id="511487"/>
    <lineage>
        <taxon>Bacteria</taxon>
        <taxon>Bacillati</taxon>
        <taxon>Bacillota</taxon>
        <taxon>Bacilli</taxon>
        <taxon>Bacillales</taxon>
        <taxon>Paenibacillaceae</taxon>
        <taxon>Brevibacillus</taxon>
    </lineage>
</organism>
<dbReference type="Proteomes" id="UP000271031">
    <property type="component" value="Unassembled WGS sequence"/>
</dbReference>
<dbReference type="AlphaFoldDB" id="A0A3M8DQ97"/>
<dbReference type="InterPro" id="IPR008964">
    <property type="entry name" value="Invasin/intimin_cell_adhesion"/>
</dbReference>
<dbReference type="OrthoDB" id="503324at2"/>
<feature type="domain" description="BIG2" evidence="2">
    <location>
        <begin position="223"/>
        <end position="303"/>
    </location>
</feature>
<dbReference type="Gene3D" id="2.60.40.1080">
    <property type="match status" value="4"/>
</dbReference>
<feature type="chain" id="PRO_5018196266" evidence="1">
    <location>
        <begin position="25"/>
        <end position="400"/>
    </location>
</feature>
<keyword evidence="4" id="KW-1185">Reference proteome</keyword>
<evidence type="ECO:0000256" key="1">
    <source>
        <dbReference type="SAM" id="SignalP"/>
    </source>
</evidence>
<keyword evidence="1" id="KW-0732">Signal</keyword>
<evidence type="ECO:0000259" key="2">
    <source>
        <dbReference type="SMART" id="SM00635"/>
    </source>
</evidence>
<reference evidence="3 4" key="1">
    <citation type="submission" date="2018-10" db="EMBL/GenBank/DDBJ databases">
        <title>Phylogenomics of Brevibacillus.</title>
        <authorList>
            <person name="Dunlap C."/>
        </authorList>
    </citation>
    <scope>NUCLEOTIDE SEQUENCE [LARGE SCALE GENOMIC DNA]</scope>
    <source>
        <strain evidence="3 4">JCM 15716</strain>
    </source>
</reference>
<dbReference type="EMBL" id="RHHQ01000007">
    <property type="protein sequence ID" value="RNB90308.1"/>
    <property type="molecule type" value="Genomic_DNA"/>
</dbReference>
<dbReference type="SMART" id="SM00635">
    <property type="entry name" value="BID_2"/>
    <property type="match status" value="4"/>
</dbReference>
<proteinExistence type="predicted"/>
<feature type="domain" description="BIG2" evidence="2">
    <location>
        <begin position="137"/>
        <end position="216"/>
    </location>
</feature>
<comment type="caution">
    <text evidence="3">The sequence shown here is derived from an EMBL/GenBank/DDBJ whole genome shotgun (WGS) entry which is preliminary data.</text>
</comment>
<accession>A0A3M8DQ97</accession>